<evidence type="ECO:0000256" key="1">
    <source>
        <dbReference type="SAM" id="SignalP"/>
    </source>
</evidence>
<dbReference type="OrthoDB" id="197869at2"/>
<evidence type="ECO:0000313" key="3">
    <source>
        <dbReference type="Proteomes" id="UP000095228"/>
    </source>
</evidence>
<sequence>MMHPVNHLPRAAGLFALLAFFTSVSASVSVGTKDNIQIGGFFSQGWIQSSGNNYPVEAKDGTFDFREMAVNVSTTVGSHLRVGAQGFAQTIGNYGDDEVLLDWAVVDYNFRQEIGLRVGRVKLPKGLYGEALDVDAVRPFVFLPMSLYNPVVRDFNSAFNGGMLYGSVELGRAGSVDYKAFYGEIPMKPKQGVADFFNTTSLYASAGVSTIGMDHTAGGHLLWTTPVNGLKLGGSYSELSELYAKGPFAFFPAASVNLTTDSYTYGTVFGEYVTGDWTLAAEYQRVRGTFDIINPFSASVARTGSTNWYVSAARRLNARFETGAYYSVQKDDYSSTGEHNYDTAISFRYDVNENVLIKAEYHWIDGTMNVFNTPRTPNAVIKDSSSFFAVKTTLSF</sequence>
<proteinExistence type="predicted"/>
<dbReference type="STRING" id="1838286.Verru16b_02174"/>
<dbReference type="AlphaFoldDB" id="A0A1D8AW17"/>
<protein>
    <recommendedName>
        <fullName evidence="4">Porin</fullName>
    </recommendedName>
</protein>
<dbReference type="SUPFAM" id="SSF56935">
    <property type="entry name" value="Porins"/>
    <property type="match status" value="1"/>
</dbReference>
<name>A0A1D8AW17_9BACT</name>
<reference evidence="2 3" key="1">
    <citation type="submission" date="2016-06" db="EMBL/GenBank/DDBJ databases">
        <title>Three novel species with peptidoglycan cell walls form the new genus Lacunisphaera gen. nov. in the family Opitutaceae of the verrucomicrobial subdivision 4.</title>
        <authorList>
            <person name="Rast P."/>
            <person name="Gloeckner I."/>
            <person name="Jogler M."/>
            <person name="Boedeker C."/>
            <person name="Jeske O."/>
            <person name="Wiegand S."/>
            <person name="Reinhardt R."/>
            <person name="Schumann P."/>
            <person name="Rohde M."/>
            <person name="Spring S."/>
            <person name="Gloeckner F.O."/>
            <person name="Jogler C."/>
        </authorList>
    </citation>
    <scope>NUCLEOTIDE SEQUENCE [LARGE SCALE GENOMIC DNA]</scope>
    <source>
        <strain evidence="2 3">IG16b</strain>
    </source>
</reference>
<accession>A0A1D8AW17</accession>
<evidence type="ECO:0008006" key="4">
    <source>
        <dbReference type="Google" id="ProtNLM"/>
    </source>
</evidence>
<organism evidence="2 3">
    <name type="scientific">Lacunisphaera limnophila</name>
    <dbReference type="NCBI Taxonomy" id="1838286"/>
    <lineage>
        <taxon>Bacteria</taxon>
        <taxon>Pseudomonadati</taxon>
        <taxon>Verrucomicrobiota</taxon>
        <taxon>Opitutia</taxon>
        <taxon>Opitutales</taxon>
        <taxon>Opitutaceae</taxon>
        <taxon>Lacunisphaera</taxon>
    </lineage>
</organism>
<keyword evidence="1" id="KW-0732">Signal</keyword>
<evidence type="ECO:0000313" key="2">
    <source>
        <dbReference type="EMBL" id="AOS45098.1"/>
    </source>
</evidence>
<dbReference type="Proteomes" id="UP000095228">
    <property type="component" value="Chromosome"/>
</dbReference>
<keyword evidence="3" id="KW-1185">Reference proteome</keyword>
<feature type="signal peptide" evidence="1">
    <location>
        <begin position="1"/>
        <end position="26"/>
    </location>
</feature>
<feature type="chain" id="PRO_5009105267" description="Porin" evidence="1">
    <location>
        <begin position="27"/>
        <end position="396"/>
    </location>
</feature>
<dbReference type="RefSeq" id="WP_083270278.1">
    <property type="nucleotide sequence ID" value="NZ_CP016094.1"/>
</dbReference>
<gene>
    <name evidence="2" type="ORF">Verru16b_02174</name>
</gene>
<dbReference type="KEGG" id="obg:Verru16b_02174"/>
<dbReference type="EMBL" id="CP016094">
    <property type="protein sequence ID" value="AOS45098.1"/>
    <property type="molecule type" value="Genomic_DNA"/>
</dbReference>